<evidence type="ECO:0000313" key="3">
    <source>
        <dbReference type="Proteomes" id="UP000225706"/>
    </source>
</evidence>
<dbReference type="GO" id="GO:0006044">
    <property type="term" value="P:N-acetylglucosamine metabolic process"/>
    <property type="evidence" value="ECO:0007669"/>
    <property type="project" value="TreeGrafter"/>
</dbReference>
<gene>
    <name evidence="2" type="primary">Chst1</name>
    <name evidence="2" type="ORF">AWC38_SpisGene10932</name>
</gene>
<comment type="caution">
    <text evidence="2">The sequence shown here is derived from an EMBL/GenBank/DDBJ whole genome shotgun (WGS) entry which is preliminary data.</text>
</comment>
<dbReference type="Gene3D" id="3.40.50.300">
    <property type="entry name" value="P-loop containing nucleotide triphosphate hydrolases"/>
    <property type="match status" value="2"/>
</dbReference>
<keyword evidence="2" id="KW-0808">Transferase</keyword>
<evidence type="ECO:0000313" key="2">
    <source>
        <dbReference type="EMBL" id="PFX24467.1"/>
    </source>
</evidence>
<dbReference type="Pfam" id="PF00685">
    <property type="entry name" value="Sulfotransfer_1"/>
    <property type="match status" value="1"/>
</dbReference>
<evidence type="ECO:0000259" key="1">
    <source>
        <dbReference type="Pfam" id="PF00685"/>
    </source>
</evidence>
<dbReference type="InterPro" id="IPR027417">
    <property type="entry name" value="P-loop_NTPase"/>
</dbReference>
<dbReference type="AlphaFoldDB" id="A0A2B4S793"/>
<dbReference type="PANTHER" id="PTHR10704">
    <property type="entry name" value="CARBOHYDRATE SULFOTRANSFERASE"/>
    <property type="match status" value="1"/>
</dbReference>
<dbReference type="InterPro" id="IPR051135">
    <property type="entry name" value="Gal/GlcNAc/GalNAc_ST"/>
</dbReference>
<protein>
    <submittedName>
        <fullName evidence="2">Carbohydrate sulfotransferase 1</fullName>
    </submittedName>
</protein>
<dbReference type="EMBL" id="LSMT01000175">
    <property type="protein sequence ID" value="PFX24467.1"/>
    <property type="molecule type" value="Genomic_DNA"/>
</dbReference>
<sequence>MNRKLAGNGEEETKQSVVDTSPRRTVIILAQPRSGSSLLGGAFNQNPDLFYIFEPLHGLMSFLRQEIDNAESMNFLRGILRCHSKDNGPRQSLMLYSTKICRQIEANLRTFQNFTGQMKEKYFLLRYEDLTKNLTGTLKRVFDLTEVRMHKNTLGWVKSHTSENNKNNGDALSTNRNSKAQIDKWRLEVDPELVNIIEDSCRSVMLLLGYKPLNRSETAQYNLILSLYDDQGEH</sequence>
<organism evidence="2 3">
    <name type="scientific">Stylophora pistillata</name>
    <name type="common">Smooth cauliflower coral</name>
    <dbReference type="NCBI Taxonomy" id="50429"/>
    <lineage>
        <taxon>Eukaryota</taxon>
        <taxon>Metazoa</taxon>
        <taxon>Cnidaria</taxon>
        <taxon>Anthozoa</taxon>
        <taxon>Hexacorallia</taxon>
        <taxon>Scleractinia</taxon>
        <taxon>Astrocoeniina</taxon>
        <taxon>Pocilloporidae</taxon>
        <taxon>Stylophora</taxon>
    </lineage>
</organism>
<dbReference type="PANTHER" id="PTHR10704:SF44">
    <property type="entry name" value="LD35051P-RELATED"/>
    <property type="match status" value="1"/>
</dbReference>
<keyword evidence="3" id="KW-1185">Reference proteome</keyword>
<dbReference type="InterPro" id="IPR000863">
    <property type="entry name" value="Sulfotransferase_dom"/>
</dbReference>
<dbReference type="OrthoDB" id="5988340at2759"/>
<accession>A0A2B4S793</accession>
<dbReference type="SUPFAM" id="SSF52540">
    <property type="entry name" value="P-loop containing nucleoside triphosphate hydrolases"/>
    <property type="match status" value="1"/>
</dbReference>
<proteinExistence type="predicted"/>
<dbReference type="GO" id="GO:0006790">
    <property type="term" value="P:sulfur compound metabolic process"/>
    <property type="evidence" value="ECO:0007669"/>
    <property type="project" value="TreeGrafter"/>
</dbReference>
<reference evidence="3" key="1">
    <citation type="journal article" date="2017" name="bioRxiv">
        <title>Comparative analysis of the genomes of Stylophora pistillata and Acropora digitifera provides evidence for extensive differences between species of corals.</title>
        <authorList>
            <person name="Voolstra C.R."/>
            <person name="Li Y."/>
            <person name="Liew Y.J."/>
            <person name="Baumgarten S."/>
            <person name="Zoccola D."/>
            <person name="Flot J.-F."/>
            <person name="Tambutte S."/>
            <person name="Allemand D."/>
            <person name="Aranda M."/>
        </authorList>
    </citation>
    <scope>NUCLEOTIDE SEQUENCE [LARGE SCALE GENOMIC DNA]</scope>
</reference>
<dbReference type="GO" id="GO:0001517">
    <property type="term" value="F:N-acetylglucosamine 6-O-sulfotransferase activity"/>
    <property type="evidence" value="ECO:0007669"/>
    <property type="project" value="TreeGrafter"/>
</dbReference>
<name>A0A2B4S793_STYPI</name>
<feature type="domain" description="Sulfotransferase" evidence="1">
    <location>
        <begin position="117"/>
        <end position="205"/>
    </location>
</feature>
<dbReference type="Proteomes" id="UP000225706">
    <property type="component" value="Unassembled WGS sequence"/>
</dbReference>